<evidence type="ECO:0000256" key="4">
    <source>
        <dbReference type="ARBA" id="ARBA00013213"/>
    </source>
</evidence>
<dbReference type="PANTHER" id="PTHR43331:SF1">
    <property type="entry name" value="HOMOSERINE DEHYDROGENASE"/>
    <property type="match status" value="1"/>
</dbReference>
<accession>A0A0D2HLL6</accession>
<organism evidence="16 17">
    <name type="scientific">Dethiosulfatarculus sandiegensis</name>
    <dbReference type="NCBI Taxonomy" id="1429043"/>
    <lineage>
        <taxon>Bacteria</taxon>
        <taxon>Pseudomonadati</taxon>
        <taxon>Thermodesulfobacteriota</taxon>
        <taxon>Desulfarculia</taxon>
        <taxon>Desulfarculales</taxon>
        <taxon>Desulfarculaceae</taxon>
        <taxon>Dethiosulfatarculus</taxon>
    </lineage>
</organism>
<evidence type="ECO:0000256" key="9">
    <source>
        <dbReference type="ARBA" id="ARBA00023002"/>
    </source>
</evidence>
<dbReference type="InterPro" id="IPR045865">
    <property type="entry name" value="ACT-like_dom_sf"/>
</dbReference>
<dbReference type="Proteomes" id="UP000032233">
    <property type="component" value="Unassembled WGS sequence"/>
</dbReference>
<gene>
    <name evidence="16" type="ORF">X474_24845</name>
</gene>
<dbReference type="UniPathway" id="UPA00051">
    <property type="reaction ID" value="UER00465"/>
</dbReference>
<keyword evidence="8 12" id="KW-0521">NADP</keyword>
<evidence type="ECO:0000256" key="13">
    <source>
        <dbReference type="RuleBase" id="RU000579"/>
    </source>
</evidence>
<dbReference type="PIRSF" id="PIRSF000098">
    <property type="entry name" value="Homoser_dehydrog"/>
    <property type="match status" value="1"/>
</dbReference>
<dbReference type="PANTHER" id="PTHR43331">
    <property type="entry name" value="HOMOSERINE DEHYDROGENASE"/>
    <property type="match status" value="1"/>
</dbReference>
<dbReference type="PROSITE" id="PS01042">
    <property type="entry name" value="HOMOSER_DHGENASE"/>
    <property type="match status" value="1"/>
</dbReference>
<dbReference type="GO" id="GO:0009086">
    <property type="term" value="P:methionine biosynthetic process"/>
    <property type="evidence" value="ECO:0007669"/>
    <property type="project" value="UniProtKB-KW"/>
</dbReference>
<comment type="pathway">
    <text evidence="2 13">Amino-acid biosynthesis; L-methionine biosynthesis via de novo pathway; L-homoserine from L-aspartate: step 3/3.</text>
</comment>
<dbReference type="CDD" id="cd04881">
    <property type="entry name" value="ACT_HSDH-Hom"/>
    <property type="match status" value="1"/>
</dbReference>
<comment type="catalytic activity">
    <reaction evidence="13">
        <text>L-homoserine + NADP(+) = L-aspartate 4-semialdehyde + NADPH + H(+)</text>
        <dbReference type="Rhea" id="RHEA:15761"/>
        <dbReference type="ChEBI" id="CHEBI:15378"/>
        <dbReference type="ChEBI" id="CHEBI:57476"/>
        <dbReference type="ChEBI" id="CHEBI:57783"/>
        <dbReference type="ChEBI" id="CHEBI:58349"/>
        <dbReference type="ChEBI" id="CHEBI:537519"/>
        <dbReference type="EC" id="1.1.1.3"/>
    </reaction>
</comment>
<protein>
    <recommendedName>
        <fullName evidence="5 13">Homoserine dehydrogenase</fullName>
        <ecNumber evidence="4 13">1.1.1.3</ecNumber>
    </recommendedName>
</protein>
<dbReference type="STRING" id="1429043.X474_24845"/>
<name>A0A0D2HLL6_9BACT</name>
<evidence type="ECO:0000256" key="12">
    <source>
        <dbReference type="PIRSR" id="PIRSR000098-2"/>
    </source>
</evidence>
<dbReference type="EC" id="1.1.1.3" evidence="4 13"/>
<comment type="similarity">
    <text evidence="3 14">Belongs to the homoserine dehydrogenase family.</text>
</comment>
<dbReference type="AlphaFoldDB" id="A0A0D2HLL6"/>
<evidence type="ECO:0000256" key="6">
    <source>
        <dbReference type="ARBA" id="ARBA00022605"/>
    </source>
</evidence>
<dbReference type="SUPFAM" id="SSF51735">
    <property type="entry name" value="NAD(P)-binding Rossmann-fold domains"/>
    <property type="match status" value="1"/>
</dbReference>
<evidence type="ECO:0000313" key="17">
    <source>
        <dbReference type="Proteomes" id="UP000032233"/>
    </source>
</evidence>
<evidence type="ECO:0000256" key="5">
    <source>
        <dbReference type="ARBA" id="ARBA00013376"/>
    </source>
</evidence>
<feature type="binding site" evidence="12">
    <location>
        <begin position="6"/>
        <end position="13"/>
    </location>
    <ligand>
        <name>NADP(+)</name>
        <dbReference type="ChEBI" id="CHEBI:58349"/>
    </ligand>
</feature>
<reference evidence="16 17" key="1">
    <citation type="submission" date="2013-11" db="EMBL/GenBank/DDBJ databases">
        <title>Metagenomic analysis of a methanogenic consortium involved in long chain n-alkane degradation.</title>
        <authorList>
            <person name="Davidova I.A."/>
            <person name="Callaghan A.V."/>
            <person name="Wawrik B."/>
            <person name="Pruitt S."/>
            <person name="Marks C."/>
            <person name="Duncan K.E."/>
            <person name="Suflita J.M."/>
        </authorList>
    </citation>
    <scope>NUCLEOTIDE SEQUENCE [LARGE SCALE GENOMIC DNA]</scope>
    <source>
        <strain evidence="16 17">SPR</strain>
    </source>
</reference>
<proteinExistence type="inferred from homology"/>
<dbReference type="InterPro" id="IPR019811">
    <property type="entry name" value="HDH_CS"/>
</dbReference>
<keyword evidence="9 13" id="KW-0560">Oxidoreductase</keyword>
<evidence type="ECO:0000256" key="2">
    <source>
        <dbReference type="ARBA" id="ARBA00005062"/>
    </source>
</evidence>
<feature type="binding site" evidence="12">
    <location>
        <position position="102"/>
    </location>
    <ligand>
        <name>NADPH</name>
        <dbReference type="ChEBI" id="CHEBI:57783"/>
    </ligand>
</feature>
<dbReference type="Gene3D" id="3.40.50.720">
    <property type="entry name" value="NAD(P)-binding Rossmann-like Domain"/>
    <property type="match status" value="1"/>
</dbReference>
<keyword evidence="6 13" id="KW-0028">Amino-acid biosynthesis</keyword>
<dbReference type="Pfam" id="PF01842">
    <property type="entry name" value="ACT"/>
    <property type="match status" value="1"/>
</dbReference>
<evidence type="ECO:0000313" key="16">
    <source>
        <dbReference type="EMBL" id="KIX11473.1"/>
    </source>
</evidence>
<dbReference type="InterPro" id="IPR036291">
    <property type="entry name" value="NAD(P)-bd_dom_sf"/>
</dbReference>
<dbReference type="InParanoid" id="A0A0D2HLL6"/>
<sequence>MKVGLLGLGTVGGGTAQLLLEKKEHFEELLGAELELTLAADLDASQKESLGLDDRIFTQDASRIVGNPEIDIVVETIGGMKVAKDFMLEALSAGQQVVTANKALLATHGREIHATAKANQTSVAFEAAVGGGIPLIRSIREGLLANRIESCMGILNGTSNFILTRMTQDNAPFEEVLALAQKKGYAEQDPTFDVEGVDAAHKLAIITSLVTGDYPSLEDIHMEGISKITPLDIQFANEFGFTVKLLAIMKNKGQKVQARVHPALVPHDHVLASVDGAFNALHITGDWVGDVLLYGLGAGREATASAVVADVVDLARDLLVKSRGRVPALGLAKSRGEHLELAPMEETSCQYYFRFTAADEPGVLAKVSRILSEHNISIETVIQKGRRSEGSVPIVMMTHEAVEKDVSAALARINALPQITEPIMLMRKA</sequence>
<evidence type="ECO:0000256" key="10">
    <source>
        <dbReference type="ARBA" id="ARBA00023167"/>
    </source>
</evidence>
<evidence type="ECO:0000256" key="11">
    <source>
        <dbReference type="PIRSR" id="PIRSR000098-1"/>
    </source>
</evidence>
<evidence type="ECO:0000259" key="15">
    <source>
        <dbReference type="PROSITE" id="PS51671"/>
    </source>
</evidence>
<keyword evidence="7 13" id="KW-0791">Threonine biosynthesis</keyword>
<dbReference type="UniPathway" id="UPA00050">
    <property type="reaction ID" value="UER00063"/>
</dbReference>
<dbReference type="SUPFAM" id="SSF55347">
    <property type="entry name" value="Glyceraldehyde-3-phosphate dehydrogenase-like, C-terminal domain"/>
    <property type="match status" value="1"/>
</dbReference>
<keyword evidence="17" id="KW-1185">Reference proteome</keyword>
<comment type="pathway">
    <text evidence="1 13">Amino-acid biosynthesis; L-threonine biosynthesis; L-threonine from L-aspartate: step 3/5.</text>
</comment>
<dbReference type="GO" id="GO:0009088">
    <property type="term" value="P:threonine biosynthetic process"/>
    <property type="evidence" value="ECO:0007669"/>
    <property type="project" value="UniProtKB-UniPathway"/>
</dbReference>
<dbReference type="Pfam" id="PF00742">
    <property type="entry name" value="Homoserine_dh"/>
    <property type="match status" value="1"/>
</dbReference>
<feature type="binding site" evidence="12">
    <location>
        <position position="187"/>
    </location>
    <ligand>
        <name>L-homoserine</name>
        <dbReference type="ChEBI" id="CHEBI:57476"/>
    </ligand>
</feature>
<dbReference type="FunFam" id="3.30.360.10:FF:000005">
    <property type="entry name" value="Homoserine dehydrogenase"/>
    <property type="match status" value="1"/>
</dbReference>
<evidence type="ECO:0000256" key="14">
    <source>
        <dbReference type="RuleBase" id="RU004171"/>
    </source>
</evidence>
<dbReference type="GO" id="GO:0050661">
    <property type="term" value="F:NADP binding"/>
    <property type="evidence" value="ECO:0007669"/>
    <property type="project" value="InterPro"/>
</dbReference>
<dbReference type="EMBL" id="AZAC01000056">
    <property type="protein sequence ID" value="KIX11473.1"/>
    <property type="molecule type" value="Genomic_DNA"/>
</dbReference>
<dbReference type="PROSITE" id="PS51671">
    <property type="entry name" value="ACT"/>
    <property type="match status" value="1"/>
</dbReference>
<keyword evidence="10 13" id="KW-0486">Methionine biosynthesis</keyword>
<dbReference type="NCBIfam" id="NF004976">
    <property type="entry name" value="PRK06349.1"/>
    <property type="match status" value="1"/>
</dbReference>
<dbReference type="FunFam" id="3.30.70.260:FF:000030">
    <property type="entry name" value="Homoserine dehydrogenase"/>
    <property type="match status" value="1"/>
</dbReference>
<dbReference type="InterPro" id="IPR005106">
    <property type="entry name" value="Asp/hSer_DH_NAD-bd"/>
</dbReference>
<dbReference type="SUPFAM" id="SSF55021">
    <property type="entry name" value="ACT-like"/>
    <property type="match status" value="1"/>
</dbReference>
<evidence type="ECO:0000256" key="1">
    <source>
        <dbReference type="ARBA" id="ARBA00005056"/>
    </source>
</evidence>
<evidence type="ECO:0000256" key="8">
    <source>
        <dbReference type="ARBA" id="ARBA00022857"/>
    </source>
</evidence>
<dbReference type="InterPro" id="IPR002912">
    <property type="entry name" value="ACT_dom"/>
</dbReference>
<feature type="domain" description="ACT" evidence="15">
    <location>
        <begin position="352"/>
        <end position="429"/>
    </location>
</feature>
<evidence type="ECO:0000256" key="7">
    <source>
        <dbReference type="ARBA" id="ARBA00022697"/>
    </source>
</evidence>
<dbReference type="InterPro" id="IPR001342">
    <property type="entry name" value="HDH_cat"/>
</dbReference>
<dbReference type="PATRIC" id="fig|1429043.3.peg.5256"/>
<feature type="active site" description="Proton donor" evidence="11">
    <location>
        <position position="202"/>
    </location>
</feature>
<comment type="caution">
    <text evidence="16">The sequence shown here is derived from an EMBL/GenBank/DDBJ whole genome shotgun (WGS) entry which is preliminary data.</text>
</comment>
<dbReference type="GO" id="GO:0004412">
    <property type="term" value="F:homoserine dehydrogenase activity"/>
    <property type="evidence" value="ECO:0007669"/>
    <property type="project" value="UniProtKB-EC"/>
</dbReference>
<evidence type="ECO:0000256" key="3">
    <source>
        <dbReference type="ARBA" id="ARBA00006753"/>
    </source>
</evidence>
<dbReference type="InterPro" id="IPR016204">
    <property type="entry name" value="HDH"/>
</dbReference>
<dbReference type="Gene3D" id="3.30.70.260">
    <property type="match status" value="1"/>
</dbReference>
<dbReference type="Gene3D" id="3.30.360.10">
    <property type="entry name" value="Dihydrodipicolinate Reductase, domain 2"/>
    <property type="match status" value="1"/>
</dbReference>
<dbReference type="Pfam" id="PF03447">
    <property type="entry name" value="NAD_binding_3"/>
    <property type="match status" value="1"/>
</dbReference>